<dbReference type="SMART" id="SM00418">
    <property type="entry name" value="HTH_ARSR"/>
    <property type="match status" value="1"/>
</dbReference>
<dbReference type="Proteomes" id="UP000024547">
    <property type="component" value="Unassembled WGS sequence"/>
</dbReference>
<dbReference type="InterPro" id="IPR001845">
    <property type="entry name" value="HTH_ArsR_DNA-bd_dom"/>
</dbReference>
<dbReference type="GO" id="GO:0003700">
    <property type="term" value="F:DNA-binding transcription factor activity"/>
    <property type="evidence" value="ECO:0007669"/>
    <property type="project" value="InterPro"/>
</dbReference>
<evidence type="ECO:0000256" key="3">
    <source>
        <dbReference type="ARBA" id="ARBA00023163"/>
    </source>
</evidence>
<comment type="caution">
    <text evidence="6">The sequence shown here is derived from an EMBL/GenBank/DDBJ whole genome shotgun (WGS) entry which is preliminary data.</text>
</comment>
<keyword evidence="3" id="KW-0804">Transcription</keyword>
<evidence type="ECO:0000313" key="5">
    <source>
        <dbReference type="EMBL" id="HBQ47408.1"/>
    </source>
</evidence>
<reference evidence="6 7" key="1">
    <citation type="journal article" date="2014" name="Antonie Van Leeuwenhoek">
        <title>Hyphomonas beringensis sp. nov. and Hyphomonas chukchiensis sp. nov., isolated from surface seawater of the Bering Sea and Chukchi Sea.</title>
        <authorList>
            <person name="Li C."/>
            <person name="Lai Q."/>
            <person name="Li G."/>
            <person name="Dong C."/>
            <person name="Wang J."/>
            <person name="Liao Y."/>
            <person name="Shao Z."/>
        </authorList>
    </citation>
    <scope>NUCLEOTIDE SEQUENCE [LARGE SCALE GENOMIC DNA]</scope>
    <source>
        <strain evidence="6 7">22II1-22F38</strain>
    </source>
</reference>
<dbReference type="STRING" id="1280948.HY36_00905"/>
<accession>A0A059EBS3</accession>
<evidence type="ECO:0000313" key="8">
    <source>
        <dbReference type="Proteomes" id="UP000263957"/>
    </source>
</evidence>
<organism evidence="6 7">
    <name type="scientific">Hyphomonas atlantica</name>
    <dbReference type="NCBI Taxonomy" id="1280948"/>
    <lineage>
        <taxon>Bacteria</taxon>
        <taxon>Pseudomonadati</taxon>
        <taxon>Pseudomonadota</taxon>
        <taxon>Alphaproteobacteria</taxon>
        <taxon>Hyphomonadales</taxon>
        <taxon>Hyphomonadaceae</taxon>
        <taxon>Hyphomonas</taxon>
    </lineage>
</organism>
<dbReference type="Proteomes" id="UP000263957">
    <property type="component" value="Unassembled WGS sequence"/>
</dbReference>
<proteinExistence type="predicted"/>
<dbReference type="PANTHER" id="PTHR43132:SF2">
    <property type="entry name" value="ARSENICAL RESISTANCE OPERON REPRESSOR ARSR-RELATED"/>
    <property type="match status" value="1"/>
</dbReference>
<dbReference type="InterPro" id="IPR036390">
    <property type="entry name" value="WH_DNA-bd_sf"/>
</dbReference>
<evidence type="ECO:0000313" key="6">
    <source>
        <dbReference type="EMBL" id="KCZ64962.1"/>
    </source>
</evidence>
<dbReference type="CDD" id="cd00090">
    <property type="entry name" value="HTH_ARSR"/>
    <property type="match status" value="1"/>
</dbReference>
<feature type="domain" description="HTH arsR-type" evidence="4">
    <location>
        <begin position="1"/>
        <end position="95"/>
    </location>
</feature>
<sequence length="109" mass="11994">MNDEIASSAFAALGHPNRIRVLRMLVRAGPDGLTVTSLRERLGVPATTFAHHLKALAEAKLVIQDKRGRELYSTANYPLIRDLASFLMVECCVDSACPPQIMETEKNLS</sequence>
<dbReference type="AlphaFoldDB" id="A0A059EBS3"/>
<dbReference type="NCBIfam" id="NF033788">
    <property type="entry name" value="HTH_metalloreg"/>
    <property type="match status" value="1"/>
</dbReference>
<dbReference type="OrthoDB" id="9804742at2"/>
<dbReference type="InterPro" id="IPR011991">
    <property type="entry name" value="ArsR-like_HTH"/>
</dbReference>
<dbReference type="PROSITE" id="PS50987">
    <property type="entry name" value="HTH_ARSR_2"/>
    <property type="match status" value="1"/>
</dbReference>
<dbReference type="EMBL" id="DOGS01000019">
    <property type="protein sequence ID" value="HBQ47408.1"/>
    <property type="molecule type" value="Genomic_DNA"/>
</dbReference>
<dbReference type="SUPFAM" id="SSF46785">
    <property type="entry name" value="Winged helix' DNA-binding domain"/>
    <property type="match status" value="1"/>
</dbReference>
<dbReference type="InterPro" id="IPR051011">
    <property type="entry name" value="Metal_resp_trans_reg"/>
</dbReference>
<evidence type="ECO:0000256" key="1">
    <source>
        <dbReference type="ARBA" id="ARBA00023015"/>
    </source>
</evidence>
<evidence type="ECO:0000259" key="4">
    <source>
        <dbReference type="PROSITE" id="PS50987"/>
    </source>
</evidence>
<dbReference type="Pfam" id="PF12840">
    <property type="entry name" value="HTH_20"/>
    <property type="match status" value="1"/>
</dbReference>
<keyword evidence="1" id="KW-0805">Transcription regulation</keyword>
<dbReference type="InterPro" id="IPR036388">
    <property type="entry name" value="WH-like_DNA-bd_sf"/>
</dbReference>
<reference evidence="5 8" key="2">
    <citation type="journal article" date="2018" name="Nat. Biotechnol.">
        <title>A standardized bacterial taxonomy based on genome phylogeny substantially revises the tree of life.</title>
        <authorList>
            <person name="Parks D.H."/>
            <person name="Chuvochina M."/>
            <person name="Waite D.W."/>
            <person name="Rinke C."/>
            <person name="Skarshewski A."/>
            <person name="Chaumeil P.A."/>
            <person name="Hugenholtz P."/>
        </authorList>
    </citation>
    <scope>NUCLEOTIDE SEQUENCE [LARGE SCALE GENOMIC DNA]</scope>
    <source>
        <strain evidence="5">UBA10378</strain>
    </source>
</reference>
<dbReference type="PATRIC" id="fig|1280948.3.peg.174"/>
<keyword evidence="2" id="KW-0238">DNA-binding</keyword>
<dbReference type="PRINTS" id="PR00778">
    <property type="entry name" value="HTHARSR"/>
</dbReference>
<protein>
    <submittedName>
        <fullName evidence="5">ArsR family transcriptional regulator</fullName>
    </submittedName>
</protein>
<dbReference type="GO" id="GO:0003677">
    <property type="term" value="F:DNA binding"/>
    <property type="evidence" value="ECO:0007669"/>
    <property type="project" value="UniProtKB-KW"/>
</dbReference>
<keyword evidence="7" id="KW-1185">Reference proteome</keyword>
<name>A0A059EBS3_9PROT</name>
<dbReference type="PANTHER" id="PTHR43132">
    <property type="entry name" value="ARSENICAL RESISTANCE OPERON REPRESSOR ARSR-RELATED"/>
    <property type="match status" value="1"/>
</dbReference>
<dbReference type="Gene3D" id="1.10.10.10">
    <property type="entry name" value="Winged helix-like DNA-binding domain superfamily/Winged helix DNA-binding domain"/>
    <property type="match status" value="1"/>
</dbReference>
<dbReference type="RefSeq" id="WP_035547009.1">
    <property type="nucleotide sequence ID" value="NZ_AWFH01000001.1"/>
</dbReference>
<dbReference type="EMBL" id="AWFH01000001">
    <property type="protein sequence ID" value="KCZ64962.1"/>
    <property type="molecule type" value="Genomic_DNA"/>
</dbReference>
<evidence type="ECO:0000256" key="2">
    <source>
        <dbReference type="ARBA" id="ARBA00023125"/>
    </source>
</evidence>
<dbReference type="eggNOG" id="COG0640">
    <property type="taxonomic scope" value="Bacteria"/>
</dbReference>
<evidence type="ECO:0000313" key="7">
    <source>
        <dbReference type="Proteomes" id="UP000024547"/>
    </source>
</evidence>
<gene>
    <name evidence="5" type="ORF">DD728_00745</name>
    <name evidence="6" type="ORF">HY36_00905</name>
</gene>